<dbReference type="SUPFAM" id="SSF56112">
    <property type="entry name" value="Protein kinase-like (PK-like)"/>
    <property type="match status" value="1"/>
</dbReference>
<accession>A0A1G6GZ95</accession>
<name>A0A1G6GZ95_9GAMM</name>
<protein>
    <submittedName>
        <fullName evidence="2">Protein kinase domain-containing protein</fullName>
    </submittedName>
</protein>
<dbReference type="RefSeq" id="WP_092615485.1">
    <property type="nucleotide sequence ID" value="NZ_FMYK01000001.1"/>
</dbReference>
<dbReference type="Gene3D" id="1.10.510.10">
    <property type="entry name" value="Transferase(Phosphotransferase) domain 1"/>
    <property type="match status" value="1"/>
</dbReference>
<feature type="domain" description="Protein kinase" evidence="1">
    <location>
        <begin position="1"/>
        <end position="275"/>
    </location>
</feature>
<dbReference type="InterPro" id="IPR044591">
    <property type="entry name" value="RUK"/>
</dbReference>
<dbReference type="Pfam" id="PF00069">
    <property type="entry name" value="Pkinase"/>
    <property type="match status" value="1"/>
</dbReference>
<dbReference type="GO" id="GO:0005524">
    <property type="term" value="F:ATP binding"/>
    <property type="evidence" value="ECO:0007669"/>
    <property type="project" value="InterPro"/>
</dbReference>
<dbReference type="PANTHER" id="PTHR46562:SF1">
    <property type="entry name" value="SERINE_THREONINE-PROTEIN KINASE ULK4"/>
    <property type="match status" value="1"/>
</dbReference>
<gene>
    <name evidence="2" type="ORF">SAMN05421749_101516</name>
</gene>
<dbReference type="AlphaFoldDB" id="A0A1G6GZ95"/>
<keyword evidence="2" id="KW-0808">Transferase</keyword>
<evidence type="ECO:0000313" key="2">
    <source>
        <dbReference type="EMBL" id="SDB86436.1"/>
    </source>
</evidence>
<dbReference type="InterPro" id="IPR000719">
    <property type="entry name" value="Prot_kinase_dom"/>
</dbReference>
<dbReference type="EMBL" id="FMYK01000001">
    <property type="protein sequence ID" value="SDB86436.1"/>
    <property type="molecule type" value="Genomic_DNA"/>
</dbReference>
<proteinExistence type="predicted"/>
<dbReference type="SMART" id="SM00220">
    <property type="entry name" value="S_TKc"/>
    <property type="match status" value="1"/>
</dbReference>
<evidence type="ECO:0000259" key="1">
    <source>
        <dbReference type="PROSITE" id="PS50011"/>
    </source>
</evidence>
<dbReference type="OrthoDB" id="9801841at2"/>
<keyword evidence="3" id="KW-1185">Reference proteome</keyword>
<dbReference type="Proteomes" id="UP000242317">
    <property type="component" value="Unassembled WGS sequence"/>
</dbReference>
<dbReference type="PANTHER" id="PTHR46562">
    <property type="entry name" value="SERINE/THREONINE-KINASE ULK4-LIKE PROTEIN-RELATED"/>
    <property type="match status" value="1"/>
</dbReference>
<evidence type="ECO:0000313" key="3">
    <source>
        <dbReference type="Proteomes" id="UP000242317"/>
    </source>
</evidence>
<dbReference type="GO" id="GO:0008017">
    <property type="term" value="F:microtubule binding"/>
    <property type="evidence" value="ECO:0007669"/>
    <property type="project" value="InterPro"/>
</dbReference>
<organism evidence="2 3">
    <name type="scientific">Acinetobacter marinus</name>
    <dbReference type="NCBI Taxonomy" id="281375"/>
    <lineage>
        <taxon>Bacteria</taxon>
        <taxon>Pseudomonadati</taxon>
        <taxon>Pseudomonadota</taxon>
        <taxon>Gammaproteobacteria</taxon>
        <taxon>Moraxellales</taxon>
        <taxon>Moraxellaceae</taxon>
        <taxon>Acinetobacter</taxon>
    </lineage>
</organism>
<reference evidence="3" key="1">
    <citation type="submission" date="2016-09" db="EMBL/GenBank/DDBJ databases">
        <authorList>
            <person name="Varghese N."/>
            <person name="Submissions S."/>
        </authorList>
    </citation>
    <scope>NUCLEOTIDE SEQUENCE [LARGE SCALE GENOMIC DNA]</scope>
    <source>
        <strain evidence="3">ANC 3699</strain>
    </source>
</reference>
<keyword evidence="2" id="KW-0418">Kinase</keyword>
<dbReference type="GO" id="GO:0004672">
    <property type="term" value="F:protein kinase activity"/>
    <property type="evidence" value="ECO:0007669"/>
    <property type="project" value="InterPro"/>
</dbReference>
<dbReference type="PROSITE" id="PS50011">
    <property type="entry name" value="PROTEIN_KINASE_DOM"/>
    <property type="match status" value="1"/>
</dbReference>
<sequence>MNINFDPKLPYQKIKSLNADFSRKLGQYVDLIRQQDHDFVLKYLSESANMVLKSSFSYELAMNAKLFDLGFSQLDQICDQVQFKQKCQADSDILILPCMISIDCSSLNVEQSIEKFIKIAECVDTLHSLGFLHGDLKLKHFLSDAMGAIRLIDFAQSQSIQISATNLISQTLNATPAYMAPELFHGSAKSVQSDIYALGVIFYEILIGQKPFQQQGKVLNSYQDWALAHCQRAIPLLPEALQCYQSALDHMLAKRLENRAKSIKTAISDLKLSKK</sequence>
<dbReference type="InterPro" id="IPR011009">
    <property type="entry name" value="Kinase-like_dom_sf"/>
</dbReference>